<dbReference type="AlphaFoldDB" id="A0A8J2RZ13"/>
<evidence type="ECO:0000313" key="3">
    <source>
        <dbReference type="EMBL" id="CAH0109234.1"/>
    </source>
</evidence>
<comment type="caution">
    <text evidence="3">The sequence shown here is derived from an EMBL/GenBank/DDBJ whole genome shotgun (WGS) entry which is preliminary data.</text>
</comment>
<accession>A0A8J2RZ13</accession>
<gene>
    <name evidence="3" type="ORF">DGAL_LOCUS12706</name>
</gene>
<protein>
    <submittedName>
        <fullName evidence="3">Uncharacterized protein</fullName>
    </submittedName>
</protein>
<dbReference type="Proteomes" id="UP000789390">
    <property type="component" value="Unassembled WGS sequence"/>
</dbReference>
<dbReference type="OrthoDB" id="6355583at2759"/>
<proteinExistence type="predicted"/>
<organism evidence="3 4">
    <name type="scientific">Daphnia galeata</name>
    <dbReference type="NCBI Taxonomy" id="27404"/>
    <lineage>
        <taxon>Eukaryota</taxon>
        <taxon>Metazoa</taxon>
        <taxon>Ecdysozoa</taxon>
        <taxon>Arthropoda</taxon>
        <taxon>Crustacea</taxon>
        <taxon>Branchiopoda</taxon>
        <taxon>Diplostraca</taxon>
        <taxon>Cladocera</taxon>
        <taxon>Anomopoda</taxon>
        <taxon>Daphniidae</taxon>
        <taxon>Daphnia</taxon>
    </lineage>
</organism>
<evidence type="ECO:0000313" key="4">
    <source>
        <dbReference type="Proteomes" id="UP000789390"/>
    </source>
</evidence>
<keyword evidence="2" id="KW-1133">Transmembrane helix</keyword>
<name>A0A8J2RZ13_9CRUS</name>
<sequence length="93" mass="10545">MDSALSETKRKLEENGTFWDNLGNYLGIFSVTFFFVTVLQILTLVWEAQGKSAKSSKSVTSREEKDQQQAAETTRIYEALEKLAKVSISNNYN</sequence>
<keyword evidence="2" id="KW-0812">Transmembrane</keyword>
<feature type="region of interest" description="Disordered" evidence="1">
    <location>
        <begin position="51"/>
        <end position="71"/>
    </location>
</feature>
<dbReference type="EMBL" id="CAKKLH010000292">
    <property type="protein sequence ID" value="CAH0109234.1"/>
    <property type="molecule type" value="Genomic_DNA"/>
</dbReference>
<feature type="transmembrane region" description="Helical" evidence="2">
    <location>
        <begin position="25"/>
        <end position="46"/>
    </location>
</feature>
<reference evidence="3" key="1">
    <citation type="submission" date="2021-11" db="EMBL/GenBank/DDBJ databases">
        <authorList>
            <person name="Schell T."/>
        </authorList>
    </citation>
    <scope>NUCLEOTIDE SEQUENCE</scope>
    <source>
        <strain evidence="3">M5</strain>
    </source>
</reference>
<keyword evidence="2" id="KW-0472">Membrane</keyword>
<evidence type="ECO:0000256" key="1">
    <source>
        <dbReference type="SAM" id="MobiDB-lite"/>
    </source>
</evidence>
<keyword evidence="4" id="KW-1185">Reference proteome</keyword>
<evidence type="ECO:0000256" key="2">
    <source>
        <dbReference type="SAM" id="Phobius"/>
    </source>
</evidence>